<evidence type="ECO:0000313" key="3">
    <source>
        <dbReference type="EMBL" id="HGU53284.1"/>
    </source>
</evidence>
<dbReference type="InterPro" id="IPR001296">
    <property type="entry name" value="Glyco_trans_1"/>
</dbReference>
<organism evidence="3">
    <name type="scientific">Fervidobacterium pennivorans</name>
    <dbReference type="NCBI Taxonomy" id="93466"/>
    <lineage>
        <taxon>Bacteria</taxon>
        <taxon>Thermotogati</taxon>
        <taxon>Thermotogota</taxon>
        <taxon>Thermotogae</taxon>
        <taxon>Thermotogales</taxon>
        <taxon>Fervidobacteriaceae</taxon>
        <taxon>Fervidobacterium</taxon>
    </lineage>
</organism>
<accession>A0A7V4KE57</accession>
<keyword evidence="3" id="KW-0808">Transferase</keyword>
<dbReference type="AlphaFoldDB" id="A0A7V4KE57"/>
<dbReference type="InterPro" id="IPR028098">
    <property type="entry name" value="Glyco_trans_4-like_N"/>
</dbReference>
<protein>
    <submittedName>
        <fullName evidence="3">Glycosyltransferase</fullName>
    </submittedName>
</protein>
<proteinExistence type="predicted"/>
<evidence type="ECO:0000259" key="2">
    <source>
        <dbReference type="Pfam" id="PF13439"/>
    </source>
</evidence>
<dbReference type="Pfam" id="PF00534">
    <property type="entry name" value="Glycos_transf_1"/>
    <property type="match status" value="1"/>
</dbReference>
<reference evidence="3" key="1">
    <citation type="journal article" date="2020" name="mSystems">
        <title>Genome- and Community-Level Interaction Insights into Carbon Utilization and Element Cycling Functions of Hydrothermarchaeota in Hydrothermal Sediment.</title>
        <authorList>
            <person name="Zhou Z."/>
            <person name="Liu Y."/>
            <person name="Xu W."/>
            <person name="Pan J."/>
            <person name="Luo Z.H."/>
            <person name="Li M."/>
        </authorList>
    </citation>
    <scope>NUCLEOTIDE SEQUENCE [LARGE SCALE GENOMIC DNA]</scope>
    <source>
        <strain evidence="3">SpSt-61</strain>
    </source>
</reference>
<feature type="domain" description="Glycosyltransferase subfamily 4-like N-terminal" evidence="2">
    <location>
        <begin position="14"/>
        <end position="174"/>
    </location>
</feature>
<dbReference type="PANTHER" id="PTHR45947">
    <property type="entry name" value="SULFOQUINOVOSYL TRANSFERASE SQD2"/>
    <property type="match status" value="1"/>
</dbReference>
<dbReference type="SUPFAM" id="SSF53756">
    <property type="entry name" value="UDP-Glycosyltransferase/glycogen phosphorylase"/>
    <property type="match status" value="1"/>
</dbReference>
<dbReference type="GO" id="GO:0016757">
    <property type="term" value="F:glycosyltransferase activity"/>
    <property type="evidence" value="ECO:0007669"/>
    <property type="project" value="InterPro"/>
</dbReference>
<dbReference type="Gene3D" id="3.40.50.2000">
    <property type="entry name" value="Glycogen Phosphorylase B"/>
    <property type="match status" value="2"/>
</dbReference>
<feature type="domain" description="Glycosyl transferase family 1" evidence="1">
    <location>
        <begin position="195"/>
        <end position="326"/>
    </location>
</feature>
<dbReference type="PANTHER" id="PTHR45947:SF14">
    <property type="entry name" value="SLL1723 PROTEIN"/>
    <property type="match status" value="1"/>
</dbReference>
<evidence type="ECO:0000259" key="1">
    <source>
        <dbReference type="Pfam" id="PF00534"/>
    </source>
</evidence>
<dbReference type="EMBL" id="DSZZ01000335">
    <property type="protein sequence ID" value="HGU53284.1"/>
    <property type="molecule type" value="Genomic_DNA"/>
</dbReference>
<comment type="caution">
    <text evidence="3">The sequence shown here is derived from an EMBL/GenBank/DDBJ whole genome shotgun (WGS) entry which is preliminary data.</text>
</comment>
<dbReference type="InterPro" id="IPR050194">
    <property type="entry name" value="Glycosyltransferase_grp1"/>
</dbReference>
<gene>
    <name evidence="3" type="ORF">ENT78_07180</name>
</gene>
<sequence>MKVLHVVWSAHFAGAEKLVLRVSDEMVVKGLVDSVAVVLIEVQQVETAGENALSTVPGDYRVSKLYKSSRNLLNFISTISHAIKDFGPDVIHSHDYRATIATRISLSLLFGRKPKHVATIHDAYPFMKRINLRSLIAFIALTLPNEVTVVSESVRDQMWFRKLLSKKIKVIPNPYLGIRKLEDLRSTNLDKVMHSKEYDFVFVGRLVPKKHPEIFCEVCSRLGAKCVVVGDGELRTQLEREYGSRVTFLGFRKDVEDIMLRSRFLFLPSEYEGFGLVLIEAMANFCIPVVTPWTGVEKIIEHGKTGYIVHWSIESMTQELSKLLYEYSTTAKNVLENFPHYLKNFSLDSYVLKIAKIYETVNGNRSERR</sequence>
<dbReference type="Pfam" id="PF13439">
    <property type="entry name" value="Glyco_transf_4"/>
    <property type="match status" value="1"/>
</dbReference>
<name>A0A7V4KE57_FERPE</name>
<dbReference type="CDD" id="cd03801">
    <property type="entry name" value="GT4_PimA-like"/>
    <property type="match status" value="1"/>
</dbReference>